<dbReference type="OrthoDB" id="108476at2"/>
<proteinExistence type="predicted"/>
<dbReference type="AlphaFoldDB" id="A0A2V3ZGU2"/>
<dbReference type="InterPro" id="IPR029063">
    <property type="entry name" value="SAM-dependent_MTases_sf"/>
</dbReference>
<keyword evidence="2" id="KW-1185">Reference proteome</keyword>
<dbReference type="Proteomes" id="UP000253987">
    <property type="component" value="Unassembled WGS sequence"/>
</dbReference>
<gene>
    <name evidence="1" type="ORF">DIT71_15520</name>
</gene>
<reference evidence="2" key="1">
    <citation type="submission" date="2018-05" db="EMBL/GenBank/DDBJ databases">
        <authorList>
            <person name="Lu D."/>
        </authorList>
    </citation>
    <scope>NUCLEOTIDE SEQUENCE [LARGE SCALE GENOMIC DNA]</scope>
    <source>
        <strain evidence="2">F01</strain>
    </source>
</reference>
<evidence type="ECO:0000313" key="2">
    <source>
        <dbReference type="Proteomes" id="UP000253987"/>
    </source>
</evidence>
<dbReference type="SUPFAM" id="SSF53335">
    <property type="entry name" value="S-adenosyl-L-methionine-dependent methyltransferases"/>
    <property type="match status" value="1"/>
</dbReference>
<protein>
    <submittedName>
        <fullName evidence="1">Uncharacterized protein</fullName>
    </submittedName>
</protein>
<reference evidence="1 2" key="2">
    <citation type="submission" date="2018-06" db="EMBL/GenBank/DDBJ databases">
        <title>Marinobactersediminissp. nov, a moderately halophilic bacterium isolated from marine solar saltern.</title>
        <authorList>
            <person name="Zhang Y."/>
        </authorList>
    </citation>
    <scope>NUCLEOTIDE SEQUENCE [LARGE SCALE GENOMIC DNA]</scope>
    <source>
        <strain evidence="1 2">F01</strain>
    </source>
</reference>
<dbReference type="CDD" id="cd02440">
    <property type="entry name" value="AdoMet_MTases"/>
    <property type="match status" value="1"/>
</dbReference>
<dbReference type="RefSeq" id="WP_114614142.1">
    <property type="nucleotide sequence ID" value="NZ_QFWX01000007.1"/>
</dbReference>
<evidence type="ECO:0000313" key="1">
    <source>
        <dbReference type="EMBL" id="PXX89309.1"/>
    </source>
</evidence>
<organism evidence="1 2">
    <name type="scientific">Marinobacter vulgaris</name>
    <dbReference type="NCBI Taxonomy" id="1928331"/>
    <lineage>
        <taxon>Bacteria</taxon>
        <taxon>Pseudomonadati</taxon>
        <taxon>Pseudomonadota</taxon>
        <taxon>Gammaproteobacteria</taxon>
        <taxon>Pseudomonadales</taxon>
        <taxon>Marinobacteraceae</taxon>
        <taxon>Marinobacter</taxon>
    </lineage>
</organism>
<dbReference type="EMBL" id="QFWX01000007">
    <property type="protein sequence ID" value="PXX89309.1"/>
    <property type="molecule type" value="Genomic_DNA"/>
</dbReference>
<dbReference type="Gene3D" id="3.40.50.150">
    <property type="entry name" value="Vaccinia Virus protein VP39"/>
    <property type="match status" value="1"/>
</dbReference>
<name>A0A2V3ZGU2_9GAMM</name>
<comment type="caution">
    <text evidence="1">The sequence shown here is derived from an EMBL/GenBank/DDBJ whole genome shotgun (WGS) entry which is preliminary data.</text>
</comment>
<accession>A0A2V3ZGU2</accession>
<sequence>MGFFASSRKRARQRAAKAEEKQFVRSVIRQDFPDLEVRHGPFRGMKYPCADSVGSTLFPKLLGSYESELHPILETVFAREYTDIVDVGCAEGYYAVGLGLRFPDAMLHAYDVNGKARELCREMAELNGIDANRLRVAGKLDCSSLHAFEFAGCALIVSDCEGFEKELFAPETPGFMARHDFLIEAHDMVDIHISGYLKNIFSSTHDAVVIESVDDIHKAQRYQYPELEKFSLPERKILLSEERRSTMEWLLLLSRHSDSRR</sequence>